<protein>
    <submittedName>
        <fullName evidence="1">Type VI secretion system protein TssG</fullName>
    </submittedName>
</protein>
<dbReference type="PANTHER" id="PTHR35564:SF4">
    <property type="entry name" value="CYTOPLASMIC PROTEIN"/>
    <property type="match status" value="1"/>
</dbReference>
<dbReference type="PANTHER" id="PTHR35564">
    <property type="match status" value="1"/>
</dbReference>
<dbReference type="eggNOG" id="COG3520">
    <property type="taxonomic scope" value="Bacteria"/>
</dbReference>
<name>U1KU08_9GAMM</name>
<proteinExistence type="predicted"/>
<dbReference type="Pfam" id="PF06996">
    <property type="entry name" value="T6SS_TssG"/>
    <property type="match status" value="1"/>
</dbReference>
<dbReference type="STRING" id="1117314.PCIT_01515"/>
<dbReference type="EMBL" id="AHBZ02000025">
    <property type="protein sequence ID" value="ERG20434.1"/>
    <property type="molecule type" value="Genomic_DNA"/>
</dbReference>
<dbReference type="InterPro" id="IPR010732">
    <property type="entry name" value="T6SS_TssG-like"/>
</dbReference>
<reference evidence="1" key="1">
    <citation type="journal article" date="2012" name="J. Bacteriol.">
        <title>Genome sequences of type strains of seven species of the marine bacterium Pseudoalteromonas.</title>
        <authorList>
            <person name="Xie B.B."/>
            <person name="Shu Y.L."/>
            <person name="Qin Q.L."/>
            <person name="Rong J.C."/>
            <person name="Zhang X.Y."/>
            <person name="Chen X.L."/>
            <person name="Shi M."/>
            <person name="He H.L."/>
            <person name="Zhou B.C."/>
            <person name="Zhang Y.Z."/>
        </authorList>
    </citation>
    <scope>NUCLEOTIDE SEQUENCE [LARGE SCALE GENOMIC DNA]</scope>
    <source>
        <strain evidence="1">NCIMB 1889</strain>
    </source>
</reference>
<organism evidence="1">
    <name type="scientific">Pseudoalteromonas citrea DSM 8771</name>
    <dbReference type="NCBI Taxonomy" id="1117314"/>
    <lineage>
        <taxon>Bacteria</taxon>
        <taxon>Pseudomonadati</taxon>
        <taxon>Pseudomonadota</taxon>
        <taxon>Gammaproteobacteria</taxon>
        <taxon>Alteromonadales</taxon>
        <taxon>Pseudoalteromonadaceae</taxon>
        <taxon>Pseudoalteromonas</taxon>
    </lineage>
</organism>
<sequence length="331" mass="36847">MMLHDKPFSPHWAKLPEPIAQLLNEPWRFSLFKAMGLLEQHWAINGEVQQGVSQRVKFKSFKELGFPATDVRACYLDPDGSGTIVLESAFLGLYGVDAPMPHYVLEQAANDEEVGQCTRVFLDMFNHVLYCQIYQAWKKSQLTMSGIGSNQFDDIMNAVLAKQSQGRVQTGIASLKQTSAAGLTQLLKAELAISCIEIDDTRATWHTILQPSKIGDPMGSVLGDNMVLGKQALATGTVLFIELGPMSAKSAQPFYPNEHQGQLLARLLQSQLPHDLTWQVMITTIEQPIQGCILGQPQYLGKSTCLGQVVERIQKYEFTQQQYLDSIDKES</sequence>
<reference evidence="1" key="2">
    <citation type="submission" date="2013-04" db="EMBL/GenBank/DDBJ databases">
        <title>Genome sequence of Pseudoalteromonas citrea.</title>
        <authorList>
            <person name="Xie B.-B."/>
            <person name="Rong J.-C."/>
            <person name="Qin Q.-L."/>
            <person name="Shu Y.-L."/>
            <person name="Zhang Y.-Z."/>
        </authorList>
    </citation>
    <scope>NUCLEOTIDE SEQUENCE</scope>
    <source>
        <strain evidence="1">NCIMB 1889</strain>
    </source>
</reference>
<dbReference type="AlphaFoldDB" id="U1KU08"/>
<dbReference type="OrthoDB" id="1523296at2"/>
<evidence type="ECO:0000313" key="1">
    <source>
        <dbReference type="EMBL" id="ERG20434.1"/>
    </source>
</evidence>
<gene>
    <name evidence="1" type="ORF">PCIT_01515</name>
</gene>
<comment type="caution">
    <text evidence="1">The sequence shown here is derived from an EMBL/GenBank/DDBJ whole genome shotgun (WGS) entry which is preliminary data.</text>
</comment>
<accession>U1KU08</accession>